<dbReference type="SUPFAM" id="SSF63999">
    <property type="entry name" value="Thiamin pyrophosphokinase, catalytic domain"/>
    <property type="match status" value="1"/>
</dbReference>
<evidence type="ECO:0000256" key="2">
    <source>
        <dbReference type="ARBA" id="ARBA00022741"/>
    </source>
</evidence>
<evidence type="ECO:0000256" key="4">
    <source>
        <dbReference type="ARBA" id="ARBA00022840"/>
    </source>
</evidence>
<keyword evidence="3 7" id="KW-0418">Kinase</keyword>
<dbReference type="GO" id="GO:0004788">
    <property type="term" value="F:thiamine diphosphokinase activity"/>
    <property type="evidence" value="ECO:0007669"/>
    <property type="project" value="UniProtKB-UniRule"/>
</dbReference>
<dbReference type="GO" id="GO:0006772">
    <property type="term" value="P:thiamine metabolic process"/>
    <property type="evidence" value="ECO:0007669"/>
    <property type="project" value="UniProtKB-UniRule"/>
</dbReference>
<dbReference type="HOGENOM" id="CLU_044237_1_2_9"/>
<dbReference type="SUPFAM" id="SSF63862">
    <property type="entry name" value="Thiamin pyrophosphokinase, substrate-binding domain"/>
    <property type="match status" value="1"/>
</dbReference>
<name>E6U3M5_ETHHY</name>
<dbReference type="PANTHER" id="PTHR41299">
    <property type="entry name" value="THIAMINE PYROPHOSPHOKINASE"/>
    <property type="match status" value="1"/>
</dbReference>
<dbReference type="eggNOG" id="COG1564">
    <property type="taxonomic scope" value="Bacteria"/>
</dbReference>
<reference evidence="7 8" key="1">
    <citation type="submission" date="2010-12" db="EMBL/GenBank/DDBJ databases">
        <title>Complete sequence of Ethanoligenens harbinense YUAN-3.</title>
        <authorList>
            <person name="Lucas S."/>
            <person name="Copeland A."/>
            <person name="Lapidus A."/>
            <person name="Cheng J.-F."/>
            <person name="Bruce D."/>
            <person name="Goodwin L."/>
            <person name="Pitluck S."/>
            <person name="Chertkov O."/>
            <person name="Misra M."/>
            <person name="Detter J.C."/>
            <person name="Han C."/>
            <person name="Tapia R."/>
            <person name="Land M."/>
            <person name="Hauser L."/>
            <person name="Jeffries C."/>
            <person name="Kyrpides N."/>
            <person name="Ivanova N."/>
            <person name="Mikhailova N."/>
            <person name="Wang A."/>
            <person name="Mouttaki H."/>
            <person name="He Z."/>
            <person name="Zhou J."/>
            <person name="Hemme C.L."/>
            <person name="Woyke T."/>
        </authorList>
    </citation>
    <scope>NUCLEOTIDE SEQUENCE [LARGE SCALE GENOMIC DNA]</scope>
    <source>
        <strain evidence="8">DSM 18485 / JCM 12961 / CGMCC 1.5033 / YUAN-3</strain>
    </source>
</reference>
<dbReference type="EC" id="2.7.6.2" evidence="5"/>
<keyword evidence="2" id="KW-0547">Nucleotide-binding</keyword>
<evidence type="ECO:0000259" key="6">
    <source>
        <dbReference type="SMART" id="SM00983"/>
    </source>
</evidence>
<dbReference type="InterPro" id="IPR036759">
    <property type="entry name" value="TPK_catalytic_sf"/>
</dbReference>
<evidence type="ECO:0000256" key="5">
    <source>
        <dbReference type="NCBIfam" id="TIGR01378"/>
    </source>
</evidence>
<protein>
    <recommendedName>
        <fullName evidence="5">Thiamine diphosphokinase</fullName>
        <ecNumber evidence="5">2.7.6.2</ecNumber>
    </recommendedName>
</protein>
<dbReference type="InterPro" id="IPR036371">
    <property type="entry name" value="TPK_B1-bd_sf"/>
</dbReference>
<dbReference type="GO" id="GO:0030975">
    <property type="term" value="F:thiamine binding"/>
    <property type="evidence" value="ECO:0007669"/>
    <property type="project" value="InterPro"/>
</dbReference>
<dbReference type="NCBIfam" id="TIGR01378">
    <property type="entry name" value="thi_PPkinase"/>
    <property type="match status" value="1"/>
</dbReference>
<dbReference type="PANTHER" id="PTHR41299:SF1">
    <property type="entry name" value="THIAMINE PYROPHOSPHOKINASE"/>
    <property type="match status" value="1"/>
</dbReference>
<evidence type="ECO:0000313" key="7">
    <source>
        <dbReference type="EMBL" id="ADU27625.1"/>
    </source>
</evidence>
<dbReference type="CDD" id="cd07995">
    <property type="entry name" value="TPK"/>
    <property type="match status" value="1"/>
</dbReference>
<dbReference type="InterPro" id="IPR053149">
    <property type="entry name" value="TPK"/>
</dbReference>
<dbReference type="Pfam" id="PF04263">
    <property type="entry name" value="TPK_catalytic"/>
    <property type="match status" value="1"/>
</dbReference>
<evidence type="ECO:0000313" key="8">
    <source>
        <dbReference type="Proteomes" id="UP000001551"/>
    </source>
</evidence>
<dbReference type="GO" id="GO:0016301">
    <property type="term" value="F:kinase activity"/>
    <property type="evidence" value="ECO:0007669"/>
    <property type="project" value="UniProtKB-KW"/>
</dbReference>
<dbReference type="GO" id="GO:0009229">
    <property type="term" value="P:thiamine diphosphate biosynthetic process"/>
    <property type="evidence" value="ECO:0007669"/>
    <property type="project" value="InterPro"/>
</dbReference>
<dbReference type="InterPro" id="IPR007373">
    <property type="entry name" value="Thiamin_PyroPKinase_B1-bd"/>
</dbReference>
<keyword evidence="4" id="KW-0067">ATP-binding</keyword>
<keyword evidence="1" id="KW-0808">Transferase</keyword>
<dbReference type="KEGG" id="eha:Ethha_2108"/>
<dbReference type="RefSeq" id="WP_013485973.1">
    <property type="nucleotide sequence ID" value="NC_014828.1"/>
</dbReference>
<evidence type="ECO:0000256" key="3">
    <source>
        <dbReference type="ARBA" id="ARBA00022777"/>
    </source>
</evidence>
<evidence type="ECO:0000256" key="1">
    <source>
        <dbReference type="ARBA" id="ARBA00022679"/>
    </source>
</evidence>
<dbReference type="STRING" id="663278.Ethha_2108"/>
<dbReference type="Pfam" id="PF04265">
    <property type="entry name" value="TPK_B1_binding"/>
    <property type="match status" value="1"/>
</dbReference>
<keyword evidence="8" id="KW-1185">Reference proteome</keyword>
<dbReference type="Proteomes" id="UP000001551">
    <property type="component" value="Chromosome"/>
</dbReference>
<dbReference type="InterPro" id="IPR006282">
    <property type="entry name" value="Thi_PPkinase"/>
</dbReference>
<dbReference type="InterPro" id="IPR007371">
    <property type="entry name" value="TPK_catalytic"/>
</dbReference>
<dbReference type="EMBL" id="CP002400">
    <property type="protein sequence ID" value="ADU27625.1"/>
    <property type="molecule type" value="Genomic_DNA"/>
</dbReference>
<gene>
    <name evidence="7" type="ordered locus">Ethha_2108</name>
</gene>
<dbReference type="GO" id="GO:0005524">
    <property type="term" value="F:ATP binding"/>
    <property type="evidence" value="ECO:0007669"/>
    <property type="project" value="UniProtKB-KW"/>
</dbReference>
<sequence length="219" mass="23763">MSRCLLIAAGPMQDIPALRRLVRPDDYILCADGGADNARRLGVRPQRVLGDLDSVERLPEGVPAERFPPEKDDTDTMLAVKRALVMGYRSFLLLGAWGGRPDHAYANLCALLYLAEHGASGTIADGGVEIHVVKNGSLRLKKREDYYVSVFPFDGPADGVNETGMKYGLTDACLRTADPLGVSNEFRDEQAVISVKRGALLIMLCPKSCGLPLNSRHLG</sequence>
<dbReference type="Gene3D" id="3.40.50.10240">
    <property type="entry name" value="Thiamin pyrophosphokinase, catalytic domain"/>
    <property type="match status" value="1"/>
</dbReference>
<organism evidence="7 8">
    <name type="scientific">Ethanoligenens harbinense (strain DSM 18485 / JCM 12961 / CGMCC 1.5033 / YUAN-3)</name>
    <dbReference type="NCBI Taxonomy" id="663278"/>
    <lineage>
        <taxon>Bacteria</taxon>
        <taxon>Bacillati</taxon>
        <taxon>Bacillota</taxon>
        <taxon>Clostridia</taxon>
        <taxon>Eubacteriales</taxon>
        <taxon>Oscillospiraceae</taxon>
        <taxon>Ethanoligenens</taxon>
    </lineage>
</organism>
<dbReference type="AlphaFoldDB" id="E6U3M5"/>
<accession>E6U3M5</accession>
<dbReference type="SMART" id="SM00983">
    <property type="entry name" value="TPK_B1_binding"/>
    <property type="match status" value="1"/>
</dbReference>
<feature type="domain" description="Thiamin pyrophosphokinase thiamin-binding" evidence="6">
    <location>
        <begin position="136"/>
        <end position="201"/>
    </location>
</feature>
<proteinExistence type="predicted"/>